<dbReference type="SUPFAM" id="SSF51735">
    <property type="entry name" value="NAD(P)-binding Rossmann-fold domains"/>
    <property type="match status" value="1"/>
</dbReference>
<dbReference type="Pfam" id="PF00106">
    <property type="entry name" value="adh_short"/>
    <property type="match status" value="1"/>
</dbReference>
<reference evidence="2 3" key="1">
    <citation type="submission" date="2024-07" db="EMBL/GenBank/DDBJ databases">
        <title>Section-level genome sequencing and comparative genomics of Aspergillus sections Usti and Cavernicolus.</title>
        <authorList>
            <consortium name="Lawrence Berkeley National Laboratory"/>
            <person name="Nybo J.L."/>
            <person name="Vesth T.C."/>
            <person name="Theobald S."/>
            <person name="Frisvad J.C."/>
            <person name="Larsen T.O."/>
            <person name="Kjaerboelling I."/>
            <person name="Rothschild-Mancinelli K."/>
            <person name="Lyhne E.K."/>
            <person name="Kogle M.E."/>
            <person name="Barry K."/>
            <person name="Clum A."/>
            <person name="Na H."/>
            <person name="Ledsgaard L."/>
            <person name="Lin J."/>
            <person name="Lipzen A."/>
            <person name="Kuo A."/>
            <person name="Riley R."/>
            <person name="Mondo S."/>
            <person name="Labutti K."/>
            <person name="Haridas S."/>
            <person name="Pangalinan J."/>
            <person name="Salamov A.A."/>
            <person name="Simmons B.A."/>
            <person name="Magnuson J.K."/>
            <person name="Chen J."/>
            <person name="Drula E."/>
            <person name="Henrissat B."/>
            <person name="Wiebenga A."/>
            <person name="Lubbers R.J."/>
            <person name="Gomes A.C."/>
            <person name="Makela M.R."/>
            <person name="Stajich J."/>
            <person name="Grigoriev I.V."/>
            <person name="Mortensen U.H."/>
            <person name="De Vries R.P."/>
            <person name="Baker S.E."/>
            <person name="Andersen M.R."/>
        </authorList>
    </citation>
    <scope>NUCLEOTIDE SEQUENCE [LARGE SCALE GENOMIC DNA]</scope>
    <source>
        <strain evidence="2 3">CBS 123904</strain>
    </source>
</reference>
<gene>
    <name evidence="2" type="ORF">BJY01DRAFT_63091</name>
</gene>
<evidence type="ECO:0000313" key="3">
    <source>
        <dbReference type="Proteomes" id="UP001610446"/>
    </source>
</evidence>
<dbReference type="PANTHER" id="PTHR43157:SF67">
    <property type="entry name" value="DEHYDROGENASE_REDUCTASE FAMILY PROTEIN, PUTATIVE (AFU_ORTHOLOGUE AFUA_3G02580)-RELATED"/>
    <property type="match status" value="1"/>
</dbReference>
<organism evidence="2 3">
    <name type="scientific">Aspergillus pseudoustus</name>
    <dbReference type="NCBI Taxonomy" id="1810923"/>
    <lineage>
        <taxon>Eukaryota</taxon>
        <taxon>Fungi</taxon>
        <taxon>Dikarya</taxon>
        <taxon>Ascomycota</taxon>
        <taxon>Pezizomycotina</taxon>
        <taxon>Eurotiomycetes</taxon>
        <taxon>Eurotiomycetidae</taxon>
        <taxon>Eurotiales</taxon>
        <taxon>Aspergillaceae</taxon>
        <taxon>Aspergillus</taxon>
        <taxon>Aspergillus subgen. Nidulantes</taxon>
    </lineage>
</organism>
<evidence type="ECO:0008006" key="4">
    <source>
        <dbReference type="Google" id="ProtNLM"/>
    </source>
</evidence>
<dbReference type="PANTHER" id="PTHR43157">
    <property type="entry name" value="PHOSPHATIDYLINOSITOL-GLYCAN BIOSYNTHESIS CLASS F PROTEIN-RELATED"/>
    <property type="match status" value="1"/>
</dbReference>
<dbReference type="EMBL" id="JBFXLU010000188">
    <property type="protein sequence ID" value="KAL2835981.1"/>
    <property type="molecule type" value="Genomic_DNA"/>
</dbReference>
<proteinExistence type="predicted"/>
<evidence type="ECO:0000256" key="1">
    <source>
        <dbReference type="ARBA" id="ARBA00023002"/>
    </source>
</evidence>
<sequence length="328" mass="35609">MGFLYSQLFVRPPYPTRSFDGETVLVTGANVGLGLEAARHIVRLGAAKVILGVRNVAAGEAAKEEIEKSTGRPDICEVWEVDLASHSSTLNFGDRISQLPRLDAAILNAALATPTFQLAEGYERTITVNVINTLLLGLLILPRLKATGLEKTPGSSAHSQPRLSFVVSEVHGWVAFPEWEMTATPMRELSDPTRAKMAERYELSKLLEVLLVQELAGHVRGSTDVIVNMLNPGLCHSALARDSGWQLRAMKLVLARSTEVGSRTLVAGITTGLEGHGTYMTDGIVSNNSLSPFVRSGQGQQAREVLWKELSMILEKTRPGIMQSVSNL</sequence>
<keyword evidence="3" id="KW-1185">Reference proteome</keyword>
<comment type="caution">
    <text evidence="2">The sequence shown here is derived from an EMBL/GenBank/DDBJ whole genome shotgun (WGS) entry which is preliminary data.</text>
</comment>
<dbReference type="InterPro" id="IPR036291">
    <property type="entry name" value="NAD(P)-bd_dom_sf"/>
</dbReference>
<keyword evidence="1" id="KW-0560">Oxidoreductase</keyword>
<dbReference type="Proteomes" id="UP001610446">
    <property type="component" value="Unassembled WGS sequence"/>
</dbReference>
<dbReference type="PRINTS" id="PR00081">
    <property type="entry name" value="GDHRDH"/>
</dbReference>
<evidence type="ECO:0000313" key="2">
    <source>
        <dbReference type="EMBL" id="KAL2835981.1"/>
    </source>
</evidence>
<protein>
    <recommendedName>
        <fullName evidence="4">Short-chain dehydrogenase/reductase family protein</fullName>
    </recommendedName>
</protein>
<name>A0ABR4J7H8_9EURO</name>
<dbReference type="Gene3D" id="3.40.50.720">
    <property type="entry name" value="NAD(P)-binding Rossmann-like Domain"/>
    <property type="match status" value="1"/>
</dbReference>
<accession>A0ABR4J7H8</accession>
<dbReference type="InterPro" id="IPR002347">
    <property type="entry name" value="SDR_fam"/>
</dbReference>